<feature type="transmembrane region" description="Helical" evidence="6">
    <location>
        <begin position="91"/>
        <end position="109"/>
    </location>
</feature>
<keyword evidence="9" id="KW-1185">Reference proteome</keyword>
<comment type="subcellular location">
    <subcellularLocation>
        <location evidence="1">Cell membrane</location>
        <topology evidence="1">Multi-pass membrane protein</topology>
    </subcellularLocation>
</comment>
<dbReference type="GO" id="GO:0005886">
    <property type="term" value="C:plasma membrane"/>
    <property type="evidence" value="ECO:0007669"/>
    <property type="project" value="UniProtKB-SubCell"/>
</dbReference>
<feature type="transmembrane region" description="Helical" evidence="6">
    <location>
        <begin position="295"/>
        <end position="314"/>
    </location>
</feature>
<keyword evidence="3 6" id="KW-0812">Transmembrane</keyword>
<feature type="transmembrane region" description="Helical" evidence="6">
    <location>
        <begin position="115"/>
        <end position="139"/>
    </location>
</feature>
<dbReference type="EMBL" id="CP027433">
    <property type="protein sequence ID" value="AVM01176.1"/>
    <property type="molecule type" value="Genomic_DNA"/>
</dbReference>
<keyword evidence="2" id="KW-1003">Cell membrane</keyword>
<dbReference type="RefSeq" id="WP_105942887.1">
    <property type="nucleotide sequence ID" value="NZ_CP027433.1"/>
</dbReference>
<sequence>MGIGHTAPATIAEPGGQRIGSLFRQGYLPPWLSGYALIGLVVSGIVPVLLPLSVDPKGAIAVSLVVAGFYLGMLIAPAFGALADSTDSHRTLFLASFPIAAAGALGFAFSHQTWLMFLCIFVVAAAAGAAQTVASMFIVEGRPATEWPDRLGWMRLAFGTGQVIGLAVSAYFAHSLESGWIVVAVLLALGMIGGAIHLPRIAPKTRAVESGSRSTTVPASLRHTLLSRFGLFLGCWFFAMLGLMTFYNVVPMVLKDSFGTDARTSSLVFLVGSAIGAILYPVSGRLSRRLGSARVLAVGLAVTLAFGLLLARVLRRAPVSGV</sequence>
<evidence type="ECO:0000256" key="1">
    <source>
        <dbReference type="ARBA" id="ARBA00004651"/>
    </source>
</evidence>
<dbReference type="Gene3D" id="1.20.1250.20">
    <property type="entry name" value="MFS general substrate transporter like domains"/>
    <property type="match status" value="1"/>
</dbReference>
<dbReference type="InterPro" id="IPR050189">
    <property type="entry name" value="MFS_Efflux_Transporters"/>
</dbReference>
<dbReference type="PANTHER" id="PTHR43124:SF3">
    <property type="entry name" value="CHLORAMPHENICOL EFFLUX PUMP RV0191"/>
    <property type="match status" value="1"/>
</dbReference>
<dbReference type="PANTHER" id="PTHR43124">
    <property type="entry name" value="PURINE EFFLUX PUMP PBUE"/>
    <property type="match status" value="1"/>
</dbReference>
<organism evidence="8 9">
    <name type="scientific">Gordonia iterans</name>
    <dbReference type="NCBI Taxonomy" id="1004901"/>
    <lineage>
        <taxon>Bacteria</taxon>
        <taxon>Bacillati</taxon>
        <taxon>Actinomycetota</taxon>
        <taxon>Actinomycetes</taxon>
        <taxon>Mycobacteriales</taxon>
        <taxon>Gordoniaceae</taxon>
        <taxon>Gordonia</taxon>
    </lineage>
</organism>
<keyword evidence="4 6" id="KW-1133">Transmembrane helix</keyword>
<dbReference type="SUPFAM" id="SSF103473">
    <property type="entry name" value="MFS general substrate transporter"/>
    <property type="match status" value="1"/>
</dbReference>
<gene>
    <name evidence="8" type="ORF">C6V83_13890</name>
</gene>
<dbReference type="KEGG" id="git:C6V83_13890"/>
<feature type="transmembrane region" description="Helical" evidence="6">
    <location>
        <begin position="58"/>
        <end position="79"/>
    </location>
</feature>
<feature type="transmembrane region" description="Helical" evidence="6">
    <location>
        <begin position="151"/>
        <end position="173"/>
    </location>
</feature>
<evidence type="ECO:0000256" key="4">
    <source>
        <dbReference type="ARBA" id="ARBA00022989"/>
    </source>
</evidence>
<evidence type="ECO:0000256" key="6">
    <source>
        <dbReference type="SAM" id="Phobius"/>
    </source>
</evidence>
<dbReference type="InterPro" id="IPR011701">
    <property type="entry name" value="MFS"/>
</dbReference>
<dbReference type="PRINTS" id="PR01035">
    <property type="entry name" value="TCRTETA"/>
</dbReference>
<dbReference type="GO" id="GO:0022857">
    <property type="term" value="F:transmembrane transporter activity"/>
    <property type="evidence" value="ECO:0007669"/>
    <property type="project" value="InterPro"/>
</dbReference>
<dbReference type="InterPro" id="IPR036259">
    <property type="entry name" value="MFS_trans_sf"/>
</dbReference>
<feature type="domain" description="Major facilitator superfamily (MFS) profile" evidence="7">
    <location>
        <begin position="22"/>
        <end position="322"/>
    </location>
</feature>
<evidence type="ECO:0000313" key="9">
    <source>
        <dbReference type="Proteomes" id="UP000239814"/>
    </source>
</evidence>
<evidence type="ECO:0000256" key="2">
    <source>
        <dbReference type="ARBA" id="ARBA00022475"/>
    </source>
</evidence>
<dbReference type="Pfam" id="PF07690">
    <property type="entry name" value="MFS_1"/>
    <property type="match status" value="1"/>
</dbReference>
<proteinExistence type="predicted"/>
<reference evidence="8 9" key="1">
    <citation type="submission" date="2018-03" db="EMBL/GenBank/DDBJ databases">
        <title>Characteristics and genome of n-alkane degrading marine bacteria Gordonia iterans isolated from crude oil contaminated in Tae-an, South Korea.</title>
        <authorList>
            <person name="Lee S.-S."/>
            <person name="Kim H."/>
        </authorList>
    </citation>
    <scope>NUCLEOTIDE SEQUENCE [LARGE SCALE GENOMIC DNA]</scope>
    <source>
        <strain evidence="8 9">Co17</strain>
    </source>
</reference>
<evidence type="ECO:0000313" key="8">
    <source>
        <dbReference type="EMBL" id="AVM01176.1"/>
    </source>
</evidence>
<dbReference type="InterPro" id="IPR001958">
    <property type="entry name" value="Tet-R_TetA/multi-R_MdtG-like"/>
</dbReference>
<dbReference type="OrthoDB" id="5145649at2"/>
<dbReference type="InterPro" id="IPR020846">
    <property type="entry name" value="MFS_dom"/>
</dbReference>
<protein>
    <submittedName>
        <fullName evidence="8">MFS transporter</fullName>
    </submittedName>
</protein>
<name>A0A2S0KHR0_9ACTN</name>
<feature type="transmembrane region" description="Helical" evidence="6">
    <location>
        <begin position="229"/>
        <end position="250"/>
    </location>
</feature>
<evidence type="ECO:0000256" key="3">
    <source>
        <dbReference type="ARBA" id="ARBA00022692"/>
    </source>
</evidence>
<dbReference type="Proteomes" id="UP000239814">
    <property type="component" value="Chromosome"/>
</dbReference>
<accession>A0A2S0KHR0</accession>
<feature type="transmembrane region" description="Helical" evidence="6">
    <location>
        <begin position="262"/>
        <end position="283"/>
    </location>
</feature>
<feature type="transmembrane region" description="Helical" evidence="6">
    <location>
        <begin position="32"/>
        <end position="52"/>
    </location>
</feature>
<dbReference type="AlphaFoldDB" id="A0A2S0KHR0"/>
<evidence type="ECO:0000256" key="5">
    <source>
        <dbReference type="ARBA" id="ARBA00023136"/>
    </source>
</evidence>
<feature type="transmembrane region" description="Helical" evidence="6">
    <location>
        <begin position="179"/>
        <end position="198"/>
    </location>
</feature>
<dbReference type="PROSITE" id="PS50850">
    <property type="entry name" value="MFS"/>
    <property type="match status" value="1"/>
</dbReference>
<evidence type="ECO:0000259" key="7">
    <source>
        <dbReference type="PROSITE" id="PS50850"/>
    </source>
</evidence>
<keyword evidence="5 6" id="KW-0472">Membrane</keyword>